<dbReference type="InterPro" id="IPR002477">
    <property type="entry name" value="Peptidoglycan-bd-like"/>
</dbReference>
<dbReference type="InterPro" id="IPR036365">
    <property type="entry name" value="PGBD-like_sf"/>
</dbReference>
<sequence length="264" mass="28965">MTTPLTAPVGRGGTNRLHDIIVVQRVLLRRGFRIGTADGKCGRRTQAAIDTFQRGFMQAPDGRIDPNGATWRRLSDEPEPMPPVDASLTRLVPTPDKSTINKGLTPVNNTLMTSLLGKPRETFSSDCQPVTEPRLKRSMQRANVGPFPVTGLRPAVESLATVLADVRSLLPDVYQALGSAGMLCCRYVRGSHSSISNHSWGTAIDLTLNGKLDVRGNDMVQHGLCLIAPVFNTHGWYWGASFRTEDAMHFEASRSLVESWRDSL</sequence>
<evidence type="ECO:0000259" key="2">
    <source>
        <dbReference type="Pfam" id="PF13539"/>
    </source>
</evidence>
<dbReference type="Gene3D" id="3.30.1380.10">
    <property type="match status" value="1"/>
</dbReference>
<dbReference type="Pfam" id="PF01471">
    <property type="entry name" value="PG_binding_1"/>
    <property type="match status" value="1"/>
</dbReference>
<dbReference type="SUPFAM" id="SSF55166">
    <property type="entry name" value="Hedgehog/DD-peptidase"/>
    <property type="match status" value="1"/>
</dbReference>
<dbReference type="Proteomes" id="UP001596086">
    <property type="component" value="Unassembled WGS sequence"/>
</dbReference>
<accession>A0ABW0RU04</accession>
<keyword evidence="4" id="KW-1185">Reference proteome</keyword>
<reference evidence="4" key="1">
    <citation type="journal article" date="2019" name="Int. J. Syst. Evol. Microbiol.">
        <title>The Global Catalogue of Microorganisms (GCM) 10K type strain sequencing project: providing services to taxonomists for standard genome sequencing and annotation.</title>
        <authorList>
            <consortium name="The Broad Institute Genomics Platform"/>
            <consortium name="The Broad Institute Genome Sequencing Center for Infectious Disease"/>
            <person name="Wu L."/>
            <person name="Ma J."/>
        </authorList>
    </citation>
    <scope>NUCLEOTIDE SEQUENCE [LARGE SCALE GENOMIC DNA]</scope>
    <source>
        <strain evidence="4">CGMCC 4.5798</strain>
    </source>
</reference>
<dbReference type="InterPro" id="IPR009045">
    <property type="entry name" value="Zn_M74/Hedgehog-like"/>
</dbReference>
<feature type="domain" description="Peptidase M15C" evidence="2">
    <location>
        <begin position="190"/>
        <end position="251"/>
    </location>
</feature>
<dbReference type="EMBL" id="JBHSMZ010000004">
    <property type="protein sequence ID" value="MFC5548111.1"/>
    <property type="molecule type" value="Genomic_DNA"/>
</dbReference>
<gene>
    <name evidence="3" type="ORF">ACFPO9_06245</name>
</gene>
<evidence type="ECO:0000259" key="1">
    <source>
        <dbReference type="Pfam" id="PF01471"/>
    </source>
</evidence>
<dbReference type="Pfam" id="PF13539">
    <property type="entry name" value="Peptidase_M15_4"/>
    <property type="match status" value="1"/>
</dbReference>
<organism evidence="3 4">
    <name type="scientific">Massilia aerilata</name>
    <dbReference type="NCBI Taxonomy" id="453817"/>
    <lineage>
        <taxon>Bacteria</taxon>
        <taxon>Pseudomonadati</taxon>
        <taxon>Pseudomonadota</taxon>
        <taxon>Betaproteobacteria</taxon>
        <taxon>Burkholderiales</taxon>
        <taxon>Oxalobacteraceae</taxon>
        <taxon>Telluria group</taxon>
        <taxon>Massilia</taxon>
    </lineage>
</organism>
<evidence type="ECO:0000313" key="3">
    <source>
        <dbReference type="EMBL" id="MFC5548111.1"/>
    </source>
</evidence>
<dbReference type="RefSeq" id="WP_379768518.1">
    <property type="nucleotide sequence ID" value="NZ_JBHSMZ010000004.1"/>
</dbReference>
<dbReference type="InterPro" id="IPR036366">
    <property type="entry name" value="PGBDSf"/>
</dbReference>
<name>A0ABW0RU04_9BURK</name>
<proteinExistence type="predicted"/>
<protein>
    <submittedName>
        <fullName evidence="3">M15 family metallopeptidase</fullName>
    </submittedName>
</protein>
<dbReference type="InterPro" id="IPR039561">
    <property type="entry name" value="Peptidase_M15C"/>
</dbReference>
<dbReference type="Gene3D" id="1.10.101.10">
    <property type="entry name" value="PGBD-like superfamily/PGBD"/>
    <property type="match status" value="1"/>
</dbReference>
<comment type="caution">
    <text evidence="3">The sequence shown here is derived from an EMBL/GenBank/DDBJ whole genome shotgun (WGS) entry which is preliminary data.</text>
</comment>
<evidence type="ECO:0000313" key="4">
    <source>
        <dbReference type="Proteomes" id="UP001596086"/>
    </source>
</evidence>
<dbReference type="SUPFAM" id="SSF47090">
    <property type="entry name" value="PGBD-like"/>
    <property type="match status" value="1"/>
</dbReference>
<feature type="domain" description="Peptidoglycan binding-like" evidence="1">
    <location>
        <begin position="19"/>
        <end position="67"/>
    </location>
</feature>